<keyword evidence="5 6" id="KW-0472">Membrane</keyword>
<feature type="transmembrane region" description="Helical" evidence="6">
    <location>
        <begin position="121"/>
        <end position="139"/>
    </location>
</feature>
<keyword evidence="4 6" id="KW-1133">Transmembrane helix</keyword>
<proteinExistence type="predicted"/>
<feature type="domain" description="EamA" evidence="7">
    <location>
        <begin position="8"/>
        <end position="138"/>
    </location>
</feature>
<dbReference type="Pfam" id="PF00892">
    <property type="entry name" value="EamA"/>
    <property type="match status" value="2"/>
</dbReference>
<dbReference type="SUPFAM" id="SSF103481">
    <property type="entry name" value="Multidrug resistance efflux transporter EmrE"/>
    <property type="match status" value="2"/>
</dbReference>
<dbReference type="AlphaFoldDB" id="A0A0G1CCE5"/>
<feature type="transmembrane region" description="Helical" evidence="6">
    <location>
        <begin position="159"/>
        <end position="177"/>
    </location>
</feature>
<dbReference type="PANTHER" id="PTHR32322:SF18">
    <property type="entry name" value="S-ADENOSYLMETHIONINE_S-ADENOSYLHOMOCYSTEINE TRANSPORTER"/>
    <property type="match status" value="1"/>
</dbReference>
<name>A0A0G1CCE5_9BACT</name>
<dbReference type="Gene3D" id="1.10.3730.20">
    <property type="match status" value="1"/>
</dbReference>
<protein>
    <recommendedName>
        <fullName evidence="7">EamA domain-containing protein</fullName>
    </recommendedName>
</protein>
<evidence type="ECO:0000256" key="4">
    <source>
        <dbReference type="ARBA" id="ARBA00022989"/>
    </source>
</evidence>
<feature type="transmembrane region" description="Helical" evidence="6">
    <location>
        <begin position="94"/>
        <end position="115"/>
    </location>
</feature>
<evidence type="ECO:0000256" key="1">
    <source>
        <dbReference type="ARBA" id="ARBA00004651"/>
    </source>
</evidence>
<evidence type="ECO:0000256" key="6">
    <source>
        <dbReference type="SAM" id="Phobius"/>
    </source>
</evidence>
<keyword evidence="3 6" id="KW-0812">Transmembrane</keyword>
<evidence type="ECO:0000256" key="3">
    <source>
        <dbReference type="ARBA" id="ARBA00022692"/>
    </source>
</evidence>
<dbReference type="InterPro" id="IPR037185">
    <property type="entry name" value="EmrE-like"/>
</dbReference>
<organism evidence="8 9">
    <name type="scientific">Candidatus Gottesmanbacteria bacterium GW2011_GWA2_42_18</name>
    <dbReference type="NCBI Taxonomy" id="1618442"/>
    <lineage>
        <taxon>Bacteria</taxon>
        <taxon>Candidatus Gottesmaniibacteriota</taxon>
    </lineage>
</organism>
<dbReference type="InterPro" id="IPR050638">
    <property type="entry name" value="AA-Vitamin_Transporters"/>
</dbReference>
<feature type="transmembrane region" description="Helical" evidence="6">
    <location>
        <begin position="220"/>
        <end position="237"/>
    </location>
</feature>
<evidence type="ECO:0000313" key="9">
    <source>
        <dbReference type="Proteomes" id="UP000034320"/>
    </source>
</evidence>
<comment type="subcellular location">
    <subcellularLocation>
        <location evidence="1">Cell membrane</location>
        <topology evidence="1">Multi-pass membrane protein</topology>
    </subcellularLocation>
</comment>
<dbReference type="Proteomes" id="UP000034320">
    <property type="component" value="Unassembled WGS sequence"/>
</dbReference>
<evidence type="ECO:0000313" key="8">
    <source>
        <dbReference type="EMBL" id="KKS47313.1"/>
    </source>
</evidence>
<dbReference type="GO" id="GO:0005886">
    <property type="term" value="C:plasma membrane"/>
    <property type="evidence" value="ECO:0007669"/>
    <property type="project" value="UniProtKB-SubCell"/>
</dbReference>
<feature type="transmembrane region" description="Helical" evidence="6">
    <location>
        <begin position="243"/>
        <end position="266"/>
    </location>
</feature>
<accession>A0A0G1CCE5</accession>
<evidence type="ECO:0000259" key="7">
    <source>
        <dbReference type="Pfam" id="PF00892"/>
    </source>
</evidence>
<dbReference type="PANTHER" id="PTHR32322">
    <property type="entry name" value="INNER MEMBRANE TRANSPORTER"/>
    <property type="match status" value="1"/>
</dbReference>
<gene>
    <name evidence="8" type="ORF">UV09_C0006G0022</name>
</gene>
<evidence type="ECO:0000256" key="2">
    <source>
        <dbReference type="ARBA" id="ARBA00022475"/>
    </source>
</evidence>
<comment type="caution">
    <text evidence="8">The sequence shown here is derived from an EMBL/GenBank/DDBJ whole genome shotgun (WGS) entry which is preliminary data.</text>
</comment>
<feature type="transmembrane region" description="Helical" evidence="6">
    <location>
        <begin position="6"/>
        <end position="27"/>
    </location>
</feature>
<dbReference type="EMBL" id="LCDD01000006">
    <property type="protein sequence ID" value="KKS47313.1"/>
    <property type="molecule type" value="Genomic_DNA"/>
</dbReference>
<dbReference type="InterPro" id="IPR000620">
    <property type="entry name" value="EamA_dom"/>
</dbReference>
<feature type="transmembrane region" description="Helical" evidence="6">
    <location>
        <begin position="39"/>
        <end position="58"/>
    </location>
</feature>
<feature type="transmembrane region" description="Helical" evidence="6">
    <location>
        <begin position="183"/>
        <end position="200"/>
    </location>
</feature>
<feature type="transmembrane region" description="Helical" evidence="6">
    <location>
        <begin position="64"/>
        <end position="85"/>
    </location>
</feature>
<sequence length="295" mass="32920">MMIYSLAMAIFFALLALVGWGAGDIMVAKVSRILGNRAANFIWLIGSFLISSLYIPFAGPVNDWAMLFLAILINFFGLYGTIFYFRALEVGHTSLVGTISGAFPVVTVPLSILLFKESLTAIQIGAILLIISGLVLATFHFEEIKKRNLSRLLKEKSIVLSFATLLIWGIYWTLVRYPVEKIGWFWSSYPGYSFFIYMYLTGMVKRKDITINKLKNRRIILMIITMTLLILTANFAFNLGITYGFSSVVAPIAGSAPVIFVIISRFVFKERLTGQQRLGILFSLAGIVMMGIVSV</sequence>
<evidence type="ECO:0000256" key="5">
    <source>
        <dbReference type="ARBA" id="ARBA00023136"/>
    </source>
</evidence>
<reference evidence="8 9" key="1">
    <citation type="journal article" date="2015" name="Nature">
        <title>rRNA introns, odd ribosomes, and small enigmatic genomes across a large radiation of phyla.</title>
        <authorList>
            <person name="Brown C.T."/>
            <person name="Hug L.A."/>
            <person name="Thomas B.C."/>
            <person name="Sharon I."/>
            <person name="Castelle C.J."/>
            <person name="Singh A."/>
            <person name="Wilkins M.J."/>
            <person name="Williams K.H."/>
            <person name="Banfield J.F."/>
        </authorList>
    </citation>
    <scope>NUCLEOTIDE SEQUENCE [LARGE SCALE GENOMIC DNA]</scope>
</reference>
<feature type="domain" description="EamA" evidence="7">
    <location>
        <begin position="157"/>
        <end position="290"/>
    </location>
</feature>
<keyword evidence="2" id="KW-1003">Cell membrane</keyword>
<feature type="transmembrane region" description="Helical" evidence="6">
    <location>
        <begin position="278"/>
        <end position="294"/>
    </location>
</feature>